<evidence type="ECO:0000313" key="2">
    <source>
        <dbReference type="EMBL" id="ETO01197.1"/>
    </source>
</evidence>
<evidence type="ECO:0000256" key="1">
    <source>
        <dbReference type="SAM" id="Phobius"/>
    </source>
</evidence>
<organism evidence="2 3">
    <name type="scientific">Reticulomyxa filosa</name>
    <dbReference type="NCBI Taxonomy" id="46433"/>
    <lineage>
        <taxon>Eukaryota</taxon>
        <taxon>Sar</taxon>
        <taxon>Rhizaria</taxon>
        <taxon>Retaria</taxon>
        <taxon>Foraminifera</taxon>
        <taxon>Monothalamids</taxon>
        <taxon>Reticulomyxidae</taxon>
        <taxon>Reticulomyxa</taxon>
    </lineage>
</organism>
<keyword evidence="1" id="KW-0472">Membrane</keyword>
<accession>X6LJ64</accession>
<name>X6LJ64_RETFI</name>
<gene>
    <name evidence="2" type="ORF">RFI_36243</name>
</gene>
<keyword evidence="3" id="KW-1185">Reference proteome</keyword>
<evidence type="ECO:0000313" key="3">
    <source>
        <dbReference type="Proteomes" id="UP000023152"/>
    </source>
</evidence>
<feature type="non-terminal residue" evidence="2">
    <location>
        <position position="1"/>
    </location>
</feature>
<keyword evidence="1" id="KW-1133">Transmembrane helix</keyword>
<sequence>HKLLCIIFDSDVEKKQNKVNFQNLFIVLFIFILFIFIITKPFICLGEEIKQKRRYTLNDVFDLNIYHLKDDNIPIKDNEIISDHCLIRISDKEMLFFYYKSCILIKYDEYNNKFYFNHIKISDQLSKSVNYCYVYVDDMILLFGGCIDISIASAKIYKFVIINNEWVDIQNNLYIPLTYCVALFSEDDDHINIIGGLNDKNEEVSNHMKINLSVFNPLHLVKSEMKDIIQHWIKILQIKFGWIDDFDTIIMKYSRLQKKLNT</sequence>
<dbReference type="EMBL" id="ASPP01038945">
    <property type="protein sequence ID" value="ETO01197.1"/>
    <property type="molecule type" value="Genomic_DNA"/>
</dbReference>
<keyword evidence="1" id="KW-0812">Transmembrane</keyword>
<dbReference type="InterPro" id="IPR011043">
    <property type="entry name" value="Gal_Oxase/kelch_b-propeller"/>
</dbReference>
<comment type="caution">
    <text evidence="2">The sequence shown here is derived from an EMBL/GenBank/DDBJ whole genome shotgun (WGS) entry which is preliminary data.</text>
</comment>
<dbReference type="InterPro" id="IPR015915">
    <property type="entry name" value="Kelch-typ_b-propeller"/>
</dbReference>
<protein>
    <submittedName>
        <fullName evidence="2">Uncharacterized protein</fullName>
    </submittedName>
</protein>
<dbReference type="Gene3D" id="2.120.10.80">
    <property type="entry name" value="Kelch-type beta propeller"/>
    <property type="match status" value="1"/>
</dbReference>
<dbReference type="SUPFAM" id="SSF50965">
    <property type="entry name" value="Galactose oxidase, central domain"/>
    <property type="match status" value="1"/>
</dbReference>
<dbReference type="AlphaFoldDB" id="X6LJ64"/>
<reference evidence="2 3" key="1">
    <citation type="journal article" date="2013" name="Curr. Biol.">
        <title>The Genome of the Foraminiferan Reticulomyxa filosa.</title>
        <authorList>
            <person name="Glockner G."/>
            <person name="Hulsmann N."/>
            <person name="Schleicher M."/>
            <person name="Noegel A.A."/>
            <person name="Eichinger L."/>
            <person name="Gallinger C."/>
            <person name="Pawlowski J."/>
            <person name="Sierra R."/>
            <person name="Euteneuer U."/>
            <person name="Pillet L."/>
            <person name="Moustafa A."/>
            <person name="Platzer M."/>
            <person name="Groth M."/>
            <person name="Szafranski K."/>
            <person name="Schliwa M."/>
        </authorList>
    </citation>
    <scope>NUCLEOTIDE SEQUENCE [LARGE SCALE GENOMIC DNA]</scope>
</reference>
<feature type="transmembrane region" description="Helical" evidence="1">
    <location>
        <begin position="24"/>
        <end position="45"/>
    </location>
</feature>
<proteinExistence type="predicted"/>
<dbReference type="Proteomes" id="UP000023152">
    <property type="component" value="Unassembled WGS sequence"/>
</dbReference>